<keyword evidence="1" id="KW-0472">Membrane</keyword>
<feature type="transmembrane region" description="Helical" evidence="1">
    <location>
        <begin position="57"/>
        <end position="76"/>
    </location>
</feature>
<accession>A0A923KHZ9</accession>
<sequence length="107" mass="12132">MDTHSNLQQQIDETLNVLDNISEVNVSPFFKDKTMNVLFAEKEEDAPTVWAWFTPKLQLVTLFCLVILNVIALTRLESTSDYDENLAEFAESYGLLTSDEGNSILNN</sequence>
<organism evidence="2 3">
    <name type="scientific">Hyunsoonleella aquatilis</name>
    <dbReference type="NCBI Taxonomy" id="2762758"/>
    <lineage>
        <taxon>Bacteria</taxon>
        <taxon>Pseudomonadati</taxon>
        <taxon>Bacteroidota</taxon>
        <taxon>Flavobacteriia</taxon>
        <taxon>Flavobacteriales</taxon>
        <taxon>Flavobacteriaceae</taxon>
    </lineage>
</organism>
<keyword evidence="1" id="KW-1133">Transmembrane helix</keyword>
<dbReference type="EMBL" id="JACNMF010000001">
    <property type="protein sequence ID" value="MBC3757644.1"/>
    <property type="molecule type" value="Genomic_DNA"/>
</dbReference>
<keyword evidence="1" id="KW-0812">Transmembrane</keyword>
<comment type="caution">
    <text evidence="2">The sequence shown here is derived from an EMBL/GenBank/DDBJ whole genome shotgun (WGS) entry which is preliminary data.</text>
</comment>
<dbReference type="Proteomes" id="UP000656244">
    <property type="component" value="Unassembled WGS sequence"/>
</dbReference>
<protein>
    <submittedName>
        <fullName evidence="2">Uncharacterized protein</fullName>
    </submittedName>
</protein>
<reference evidence="2" key="1">
    <citation type="submission" date="2020-08" db="EMBL/GenBank/DDBJ databases">
        <title>Hyunsoonleella sp. strain SJ7 genome sequencing and assembly.</title>
        <authorList>
            <person name="Kim I."/>
        </authorList>
    </citation>
    <scope>NUCLEOTIDE SEQUENCE</scope>
    <source>
        <strain evidence="2">SJ7</strain>
    </source>
</reference>
<dbReference type="RefSeq" id="WP_186559339.1">
    <property type="nucleotide sequence ID" value="NZ_JACNMF010000001.1"/>
</dbReference>
<proteinExistence type="predicted"/>
<evidence type="ECO:0000313" key="2">
    <source>
        <dbReference type="EMBL" id="MBC3757644.1"/>
    </source>
</evidence>
<name>A0A923KHZ9_9FLAO</name>
<evidence type="ECO:0000256" key="1">
    <source>
        <dbReference type="SAM" id="Phobius"/>
    </source>
</evidence>
<evidence type="ECO:0000313" key="3">
    <source>
        <dbReference type="Proteomes" id="UP000656244"/>
    </source>
</evidence>
<gene>
    <name evidence="2" type="ORF">H7U19_04470</name>
</gene>
<keyword evidence="3" id="KW-1185">Reference proteome</keyword>
<dbReference type="AlphaFoldDB" id="A0A923KHZ9"/>